<evidence type="ECO:0000256" key="2">
    <source>
        <dbReference type="SAM" id="MobiDB-lite"/>
    </source>
</evidence>
<feature type="region of interest" description="Disordered" evidence="2">
    <location>
        <begin position="276"/>
        <end position="306"/>
    </location>
</feature>
<evidence type="ECO:0000313" key="5">
    <source>
        <dbReference type="EMBL" id="RDU98075.1"/>
    </source>
</evidence>
<dbReference type="SUPFAM" id="SSF101801">
    <property type="entry name" value="Surface presentation of antigens (SPOA)"/>
    <property type="match status" value="1"/>
</dbReference>
<dbReference type="InterPro" id="IPR013385">
    <property type="entry name" value="T3SS_SpaO/YscQ/SpaO"/>
</dbReference>
<keyword evidence="6" id="KW-1185">Reference proteome</keyword>
<evidence type="ECO:0000259" key="4">
    <source>
        <dbReference type="Pfam" id="PF26304"/>
    </source>
</evidence>
<reference evidence="5 6" key="1">
    <citation type="submission" date="2018-08" db="EMBL/GenBank/DDBJ databases">
        <title>Paraburkholderia sp. DHOM06 isolated from forest soil.</title>
        <authorList>
            <person name="Gao Z.-H."/>
            <person name="Qiu L.-H."/>
        </authorList>
    </citation>
    <scope>NUCLEOTIDE SEQUENCE [LARGE SCALE GENOMIC DNA]</scope>
    <source>
        <strain evidence="5 6">DHOM06</strain>
    </source>
</reference>
<dbReference type="PANTHER" id="PTHR30034">
    <property type="entry name" value="FLAGELLAR MOTOR SWITCH PROTEIN FLIM"/>
    <property type="match status" value="1"/>
</dbReference>
<organism evidence="5 6">
    <name type="scientific">Trinickia dinghuensis</name>
    <dbReference type="NCBI Taxonomy" id="2291023"/>
    <lineage>
        <taxon>Bacteria</taxon>
        <taxon>Pseudomonadati</taxon>
        <taxon>Pseudomonadota</taxon>
        <taxon>Betaproteobacteria</taxon>
        <taxon>Burkholderiales</taxon>
        <taxon>Burkholderiaceae</taxon>
        <taxon>Trinickia</taxon>
    </lineage>
</organism>
<dbReference type="NCBIfam" id="TIGR02551">
    <property type="entry name" value="SpaO_YscQ"/>
    <property type="match status" value="1"/>
</dbReference>
<dbReference type="EMBL" id="QRGA01000008">
    <property type="protein sequence ID" value="RDU98075.1"/>
    <property type="molecule type" value="Genomic_DNA"/>
</dbReference>
<protein>
    <submittedName>
        <fullName evidence="5">YscQ/HrcQ family type III secretion apparatus protein</fullName>
    </submittedName>
</protein>
<dbReference type="GO" id="GO:0071978">
    <property type="term" value="P:bacterial-type flagellum-dependent swarming motility"/>
    <property type="evidence" value="ECO:0007669"/>
    <property type="project" value="TreeGrafter"/>
</dbReference>
<accession>A0A3D8JZN5</accession>
<dbReference type="GO" id="GO:0030254">
    <property type="term" value="P:protein secretion by the type III secretion system"/>
    <property type="evidence" value="ECO:0007669"/>
    <property type="project" value="InterPro"/>
</dbReference>
<proteinExistence type="inferred from homology"/>
<dbReference type="Proteomes" id="UP000256838">
    <property type="component" value="Unassembled WGS sequence"/>
</dbReference>
<comment type="caution">
    <text evidence="5">The sequence shown here is derived from an EMBL/GenBank/DDBJ whole genome shotgun (WGS) entry which is preliminary data.</text>
</comment>
<dbReference type="InterPro" id="IPR036429">
    <property type="entry name" value="SpoA-like_sf"/>
</dbReference>
<dbReference type="Gene3D" id="2.30.330.10">
    <property type="entry name" value="SpoA-like"/>
    <property type="match status" value="2"/>
</dbReference>
<dbReference type="PANTHER" id="PTHR30034:SF6">
    <property type="entry name" value="YOP PROTEINS TRANSLOCATION PROTEIN Q"/>
    <property type="match status" value="1"/>
</dbReference>
<name>A0A3D8JZN5_9BURK</name>
<feature type="compositionally biased region" description="Low complexity" evidence="2">
    <location>
        <begin position="1"/>
        <end position="16"/>
    </location>
</feature>
<feature type="domain" description="SpaO FliM/N C-terminal related" evidence="4">
    <location>
        <begin position="207"/>
        <end position="241"/>
    </location>
</feature>
<comment type="similarity">
    <text evidence="1">Belongs to the FliN/MopA/SpaO family.</text>
</comment>
<feature type="region of interest" description="Disordered" evidence="2">
    <location>
        <begin position="1"/>
        <end position="26"/>
    </location>
</feature>
<dbReference type="Pfam" id="PF26304">
    <property type="entry name" value="FliMN_C_rel"/>
    <property type="match status" value="1"/>
</dbReference>
<dbReference type="GO" id="GO:0050918">
    <property type="term" value="P:positive chemotaxis"/>
    <property type="evidence" value="ECO:0007669"/>
    <property type="project" value="TreeGrafter"/>
</dbReference>
<sequence length="386" mass="40744">MSATLASAPPKASAPRAAPPSPAAAAGHPLGNAAGLPRISTLAAHALNRAYAWPTPLAFAIAQGHYELRWQADAEVRAPGHIYTFRFGPAEGRFVLDSIGEHALIGDAASDSVPAEIRSALVADALAPLIDALEARTRHRIELGYVPAGTAPRDDPARDPGALRFCVTRPGSEWRCHGALCFTEERYLGLACPAEPPPPKLEPKDFDTLPIALRFLLGSTMLSVAELHSIARGDIIGIERWQSSGPALHCFATTSDGHVTVWAKAVGSRIVIDRIEENPVTPSQRPDAPAAGAPNAGSGTAATSEPSLTQIDALEVRVTFELDERSMPLAQLKALKSGYVIELEQPLNQSTVHIRANGALVGQGHLIAVGNKLGVRVSRFSEGGDE</sequence>
<gene>
    <name evidence="5" type="ORF">DWV00_16295</name>
</gene>
<evidence type="ECO:0000256" key="1">
    <source>
        <dbReference type="ARBA" id="ARBA00009226"/>
    </source>
</evidence>
<dbReference type="RefSeq" id="WP_115534602.1">
    <property type="nucleotide sequence ID" value="NZ_QRGA01000008.1"/>
</dbReference>
<dbReference type="AlphaFoldDB" id="A0A3D8JZN5"/>
<dbReference type="InterPro" id="IPR001543">
    <property type="entry name" value="FliN-like_C"/>
</dbReference>
<feature type="compositionally biased region" description="Low complexity" evidence="2">
    <location>
        <begin position="288"/>
        <end position="304"/>
    </location>
</feature>
<dbReference type="Pfam" id="PF01052">
    <property type="entry name" value="FliMN_C"/>
    <property type="match status" value="1"/>
</dbReference>
<evidence type="ECO:0000259" key="3">
    <source>
        <dbReference type="Pfam" id="PF01052"/>
    </source>
</evidence>
<dbReference type="OrthoDB" id="8929629at2"/>
<evidence type="ECO:0000313" key="6">
    <source>
        <dbReference type="Proteomes" id="UP000256838"/>
    </source>
</evidence>
<feature type="domain" description="Flagellar motor switch protein FliN-like C-terminal" evidence="3">
    <location>
        <begin position="310"/>
        <end position="380"/>
    </location>
</feature>
<dbReference type="InterPro" id="IPR058805">
    <property type="entry name" value="SpaO_FliMN_C_rel"/>
</dbReference>